<name>A0A0X2NN04_9CORY</name>
<dbReference type="EMBL" id="FAUH01000008">
    <property type="protein sequence ID" value="CUU66111.1"/>
    <property type="molecule type" value="Genomic_DNA"/>
</dbReference>
<organism evidence="2 4">
    <name type="scientific">Corynebacterium variabile</name>
    <dbReference type="NCBI Taxonomy" id="1727"/>
    <lineage>
        <taxon>Bacteria</taxon>
        <taxon>Bacillati</taxon>
        <taxon>Actinomycetota</taxon>
        <taxon>Actinomycetes</taxon>
        <taxon>Mycobacteriales</taxon>
        <taxon>Corynebacteriaceae</taxon>
        <taxon>Corynebacterium</taxon>
    </lineage>
</organism>
<protein>
    <submittedName>
        <fullName evidence="3">MarR family transcriptional regulator</fullName>
    </submittedName>
    <submittedName>
        <fullName evidence="2">Transcriptional regulators</fullName>
    </submittedName>
</protein>
<dbReference type="Proteomes" id="UP000319986">
    <property type="component" value="Unassembled WGS sequence"/>
</dbReference>
<dbReference type="InterPro" id="IPR036388">
    <property type="entry name" value="WH-like_DNA-bd_sf"/>
</dbReference>
<reference evidence="4" key="2">
    <citation type="submission" date="2015-11" db="EMBL/GenBank/DDBJ databases">
        <authorList>
            <person name="Dugat-Bony E."/>
        </authorList>
    </citation>
    <scope>NUCLEOTIDE SEQUENCE [LARGE SCALE GENOMIC DNA]</scope>
    <source>
        <strain evidence="4">Mu292</strain>
    </source>
</reference>
<reference evidence="3 5" key="3">
    <citation type="submission" date="2019-06" db="EMBL/GenBank/DDBJ databases">
        <title>Whole genome shotgun sequence of Corynebacterium variabile NBRC 15286.</title>
        <authorList>
            <person name="Hosoyama A."/>
            <person name="Uohara A."/>
            <person name="Ohji S."/>
            <person name="Ichikawa N."/>
        </authorList>
    </citation>
    <scope>NUCLEOTIDE SEQUENCE [LARGE SCALE GENOMIC DNA]</scope>
    <source>
        <strain evidence="3 5">NBRC 15286</strain>
    </source>
</reference>
<dbReference type="PANTHER" id="PTHR33164">
    <property type="entry name" value="TRANSCRIPTIONAL REGULATOR, MARR FAMILY"/>
    <property type="match status" value="1"/>
</dbReference>
<evidence type="ECO:0000259" key="1">
    <source>
        <dbReference type="PROSITE" id="PS50995"/>
    </source>
</evidence>
<accession>A0A0X2NN04</accession>
<dbReference type="GO" id="GO:0006950">
    <property type="term" value="P:response to stress"/>
    <property type="evidence" value="ECO:0007669"/>
    <property type="project" value="TreeGrafter"/>
</dbReference>
<reference evidence="2" key="1">
    <citation type="submission" date="2015-11" db="EMBL/GenBank/DDBJ databases">
        <authorList>
            <person name="Zhang Y."/>
            <person name="Guo Z."/>
        </authorList>
    </citation>
    <scope>NUCLEOTIDE SEQUENCE [LARGE SCALE GENOMIC DNA]</scope>
    <source>
        <strain evidence="2">Mu292</strain>
    </source>
</reference>
<dbReference type="OrthoDB" id="69852at2"/>
<keyword evidence="4" id="KW-1185">Reference proteome</keyword>
<dbReference type="OMA" id="DHGPMRM"/>
<dbReference type="InterPro" id="IPR039422">
    <property type="entry name" value="MarR/SlyA-like"/>
</dbReference>
<dbReference type="PROSITE" id="PS50995">
    <property type="entry name" value="HTH_MARR_2"/>
    <property type="match status" value="1"/>
</dbReference>
<dbReference type="RefSeq" id="WP_014010293.1">
    <property type="nucleotide sequence ID" value="NZ_BJNT01000001.1"/>
</dbReference>
<evidence type="ECO:0000313" key="2">
    <source>
        <dbReference type="EMBL" id="CUU66111.1"/>
    </source>
</evidence>
<evidence type="ECO:0000313" key="4">
    <source>
        <dbReference type="Proteomes" id="UP000182498"/>
    </source>
</evidence>
<dbReference type="EMBL" id="BJNT01000001">
    <property type="protein sequence ID" value="GEC84696.1"/>
    <property type="molecule type" value="Genomic_DNA"/>
</dbReference>
<evidence type="ECO:0000313" key="3">
    <source>
        <dbReference type="EMBL" id="GEC84696.1"/>
    </source>
</evidence>
<dbReference type="Pfam" id="PF12802">
    <property type="entry name" value="MarR_2"/>
    <property type="match status" value="1"/>
</dbReference>
<feature type="domain" description="HTH marR-type" evidence="1">
    <location>
        <begin position="12"/>
        <end position="143"/>
    </location>
</feature>
<evidence type="ECO:0000313" key="5">
    <source>
        <dbReference type="Proteomes" id="UP000319986"/>
    </source>
</evidence>
<gene>
    <name evidence="3" type="ORF">CVA01_00100</name>
    <name evidence="2" type="ORF">CVAR292_01449</name>
</gene>
<dbReference type="InterPro" id="IPR000835">
    <property type="entry name" value="HTH_MarR-typ"/>
</dbReference>
<dbReference type="InterPro" id="IPR036390">
    <property type="entry name" value="WH_DNA-bd_sf"/>
</dbReference>
<dbReference type="Gene3D" id="1.10.10.10">
    <property type="entry name" value="Winged helix-like DNA-binding domain superfamily/Winged helix DNA-binding domain"/>
    <property type="match status" value="1"/>
</dbReference>
<sequence length="161" mass="17759">MSHNDEEPSDASTELAQQMRDSIRTAVQMTRLLEYPGDLSTPQVSVLNTLSSGPVRIGDLAALGGVTQPGMSQLVSRLEGAGLVERTRSDEDARVTLVEITDEGRNALERVNRERNRVLGVHLERLSDEEVRRIRDGLSPLSSLAQDVVRDLTAGDDNRRR</sequence>
<dbReference type="SMART" id="SM00347">
    <property type="entry name" value="HTH_MARR"/>
    <property type="match status" value="1"/>
</dbReference>
<dbReference type="Proteomes" id="UP000182498">
    <property type="component" value="Unassembled WGS sequence"/>
</dbReference>
<dbReference type="AlphaFoldDB" id="A0A0X2NN04"/>
<dbReference type="SUPFAM" id="SSF46785">
    <property type="entry name" value="Winged helix' DNA-binding domain"/>
    <property type="match status" value="1"/>
</dbReference>
<dbReference type="GeneID" id="82886186"/>
<dbReference type="GO" id="GO:0003700">
    <property type="term" value="F:DNA-binding transcription factor activity"/>
    <property type="evidence" value="ECO:0007669"/>
    <property type="project" value="InterPro"/>
</dbReference>
<dbReference type="PANTHER" id="PTHR33164:SF99">
    <property type="entry name" value="MARR FAMILY REGULATORY PROTEIN"/>
    <property type="match status" value="1"/>
</dbReference>
<proteinExistence type="predicted"/>